<name>A0ABD3NUY2_9STRA</name>
<evidence type="ECO:0000313" key="2">
    <source>
        <dbReference type="Proteomes" id="UP001530315"/>
    </source>
</evidence>
<accession>A0ABD3NUY2</accession>
<evidence type="ECO:0000313" key="1">
    <source>
        <dbReference type="EMBL" id="KAL3779810.1"/>
    </source>
</evidence>
<gene>
    <name evidence="1" type="ORF">ACHAW5_001506</name>
</gene>
<sequence length="71" mass="8209">MALNLSQSCVVRDHQPLKTCIAMFQTFREYSNTLRTNIVLLQIQHFQSTVKHERVCQMLCSLIANMVVPQT</sequence>
<organism evidence="1 2">
    <name type="scientific">Stephanodiscus triporus</name>
    <dbReference type="NCBI Taxonomy" id="2934178"/>
    <lineage>
        <taxon>Eukaryota</taxon>
        <taxon>Sar</taxon>
        <taxon>Stramenopiles</taxon>
        <taxon>Ochrophyta</taxon>
        <taxon>Bacillariophyta</taxon>
        <taxon>Coscinodiscophyceae</taxon>
        <taxon>Thalassiosirophycidae</taxon>
        <taxon>Stephanodiscales</taxon>
        <taxon>Stephanodiscaceae</taxon>
        <taxon>Stephanodiscus</taxon>
    </lineage>
</organism>
<reference evidence="1 2" key="1">
    <citation type="submission" date="2024-10" db="EMBL/GenBank/DDBJ databases">
        <title>Updated reference genomes for cyclostephanoid diatoms.</title>
        <authorList>
            <person name="Roberts W.R."/>
            <person name="Alverson A.J."/>
        </authorList>
    </citation>
    <scope>NUCLEOTIDE SEQUENCE [LARGE SCALE GENOMIC DNA]</scope>
    <source>
        <strain evidence="1 2">AJA276-08</strain>
    </source>
</reference>
<dbReference type="EMBL" id="JALLAZ020001145">
    <property type="protein sequence ID" value="KAL3779810.1"/>
    <property type="molecule type" value="Genomic_DNA"/>
</dbReference>
<proteinExistence type="predicted"/>
<keyword evidence="2" id="KW-1185">Reference proteome</keyword>
<comment type="caution">
    <text evidence="1">The sequence shown here is derived from an EMBL/GenBank/DDBJ whole genome shotgun (WGS) entry which is preliminary data.</text>
</comment>
<protein>
    <submittedName>
        <fullName evidence="1">Uncharacterized protein</fullName>
    </submittedName>
</protein>
<dbReference type="AlphaFoldDB" id="A0ABD3NUY2"/>
<dbReference type="Proteomes" id="UP001530315">
    <property type="component" value="Unassembled WGS sequence"/>
</dbReference>